<keyword evidence="3" id="KW-1185">Reference proteome</keyword>
<evidence type="ECO:0000313" key="3">
    <source>
        <dbReference type="Proteomes" id="UP000053462"/>
    </source>
</evidence>
<dbReference type="STRING" id="227598.APY94_06585"/>
<sequence length="73" mass="8251">MDDTLEVMKKSYQRFLAVGLGLMLIAFLLMIWQPLGRQNSLILAVIVFLVAFLPLEFARRIARKMALGALKGE</sequence>
<comment type="caution">
    <text evidence="2">The sequence shown here is derived from an EMBL/GenBank/DDBJ whole genome shotgun (WGS) entry which is preliminary data.</text>
</comment>
<accession>A0A100XXL1</accession>
<dbReference type="Proteomes" id="UP000053462">
    <property type="component" value="Unassembled WGS sequence"/>
</dbReference>
<proteinExistence type="predicted"/>
<keyword evidence="1" id="KW-0472">Membrane</keyword>
<reference evidence="2 3" key="1">
    <citation type="submission" date="2015-10" db="EMBL/GenBank/DDBJ databases">
        <title>Draft genome sequence of Thermococcus celericrescens strain DSM 17994.</title>
        <authorList>
            <person name="Hong S.-J."/>
            <person name="Park C.-E."/>
            <person name="Shin J.-H."/>
        </authorList>
    </citation>
    <scope>NUCLEOTIDE SEQUENCE [LARGE SCALE GENOMIC DNA]</scope>
    <source>
        <strain evidence="2 3">DSM 17994</strain>
    </source>
</reference>
<protein>
    <submittedName>
        <fullName evidence="2">Uncharacterized protein</fullName>
    </submittedName>
</protein>
<feature type="transmembrane region" description="Helical" evidence="1">
    <location>
        <begin position="41"/>
        <end position="58"/>
    </location>
</feature>
<feature type="transmembrane region" description="Helical" evidence="1">
    <location>
        <begin position="15"/>
        <end position="35"/>
    </location>
</feature>
<gene>
    <name evidence="2" type="ORF">APY94_06585</name>
</gene>
<keyword evidence="1" id="KW-1133">Transmembrane helix</keyword>
<evidence type="ECO:0000313" key="2">
    <source>
        <dbReference type="EMBL" id="KUH33316.1"/>
    </source>
</evidence>
<name>A0A100XXL1_9EURY</name>
<keyword evidence="1" id="KW-0812">Transmembrane</keyword>
<dbReference type="OrthoDB" id="102182at2157"/>
<organism evidence="2 3">
    <name type="scientific">Thermococcus celericrescens</name>
    <dbReference type="NCBI Taxonomy" id="227598"/>
    <lineage>
        <taxon>Archaea</taxon>
        <taxon>Methanobacteriati</taxon>
        <taxon>Methanobacteriota</taxon>
        <taxon>Thermococci</taxon>
        <taxon>Thermococcales</taxon>
        <taxon>Thermococcaceae</taxon>
        <taxon>Thermococcus</taxon>
    </lineage>
</organism>
<dbReference type="AlphaFoldDB" id="A0A100XXL1"/>
<evidence type="ECO:0000256" key="1">
    <source>
        <dbReference type="SAM" id="Phobius"/>
    </source>
</evidence>
<dbReference type="EMBL" id="LLYW01000022">
    <property type="protein sequence ID" value="KUH33316.1"/>
    <property type="molecule type" value="Genomic_DNA"/>
</dbReference>